<dbReference type="InterPro" id="IPR029063">
    <property type="entry name" value="SAM-dependent_MTases_sf"/>
</dbReference>
<dbReference type="GO" id="GO:0032259">
    <property type="term" value="P:methylation"/>
    <property type="evidence" value="ECO:0007669"/>
    <property type="project" value="UniProtKB-KW"/>
</dbReference>
<dbReference type="CDD" id="cd02440">
    <property type="entry name" value="AdoMet_MTases"/>
    <property type="match status" value="1"/>
</dbReference>
<evidence type="ECO:0000259" key="1">
    <source>
        <dbReference type="Pfam" id="PF08242"/>
    </source>
</evidence>
<dbReference type="EMBL" id="JAGEOJ010000020">
    <property type="protein sequence ID" value="MBO2453438.1"/>
    <property type="molecule type" value="Genomic_DNA"/>
</dbReference>
<dbReference type="RefSeq" id="WP_208261454.1">
    <property type="nucleotide sequence ID" value="NZ_JAGEOJ010000020.1"/>
</dbReference>
<evidence type="ECO:0000313" key="3">
    <source>
        <dbReference type="Proteomes" id="UP000669179"/>
    </source>
</evidence>
<comment type="caution">
    <text evidence="2">The sequence shown here is derived from an EMBL/GenBank/DDBJ whole genome shotgun (WGS) entry which is preliminary data.</text>
</comment>
<dbReference type="PANTHER" id="PTHR43591:SF24">
    <property type="entry name" value="2-METHOXY-6-POLYPRENYL-1,4-BENZOQUINOL METHYLASE, MITOCHONDRIAL"/>
    <property type="match status" value="1"/>
</dbReference>
<dbReference type="Gene3D" id="3.40.50.150">
    <property type="entry name" value="Vaccinia Virus protein VP39"/>
    <property type="match status" value="1"/>
</dbReference>
<dbReference type="AlphaFoldDB" id="A0A939PNQ4"/>
<dbReference type="InterPro" id="IPR013217">
    <property type="entry name" value="Methyltransf_12"/>
</dbReference>
<dbReference type="Pfam" id="PF08242">
    <property type="entry name" value="Methyltransf_12"/>
    <property type="match status" value="1"/>
</dbReference>
<evidence type="ECO:0000313" key="2">
    <source>
        <dbReference type="EMBL" id="MBO2453438.1"/>
    </source>
</evidence>
<proteinExistence type="predicted"/>
<dbReference type="GO" id="GO:0008168">
    <property type="term" value="F:methyltransferase activity"/>
    <property type="evidence" value="ECO:0007669"/>
    <property type="project" value="UniProtKB-KW"/>
</dbReference>
<gene>
    <name evidence="2" type="ORF">J4573_40540</name>
</gene>
<keyword evidence="2" id="KW-0808">Transferase</keyword>
<sequence length="270" mass="29457">MTSGDQAAERYGDHLFSHRSTGERERLALMAEALDAQTAARIRALAPKPDGRFLEIGAGLGTTARDLARSYRTAQVLATDLATEFLEELDEPNLTVLQHDVTTDDFPEAGFDLIHARWVLTNLREREEVLRRVVRWLAPGGWLLLEDGVGFAVDSSPHAGYRRTTLACVAAVQQRIGVDGRGEWGRRYPAQLVEAGLVDCGSTGDWPGFRGGEPWPMFWRTSFERVLPDVLAAGDLSEAEAAAGMAALADPAFQDMGITTVAAWGRRPPG</sequence>
<dbReference type="Proteomes" id="UP000669179">
    <property type="component" value="Unassembled WGS sequence"/>
</dbReference>
<accession>A0A939PNQ4</accession>
<organism evidence="2 3">
    <name type="scientific">Actinomadura barringtoniae</name>
    <dbReference type="NCBI Taxonomy" id="1427535"/>
    <lineage>
        <taxon>Bacteria</taxon>
        <taxon>Bacillati</taxon>
        <taxon>Actinomycetota</taxon>
        <taxon>Actinomycetes</taxon>
        <taxon>Streptosporangiales</taxon>
        <taxon>Thermomonosporaceae</taxon>
        <taxon>Actinomadura</taxon>
    </lineage>
</organism>
<feature type="domain" description="Methyltransferase type 12" evidence="1">
    <location>
        <begin position="54"/>
        <end position="143"/>
    </location>
</feature>
<protein>
    <submittedName>
        <fullName evidence="2">Class I SAM-dependent methyltransferase</fullName>
    </submittedName>
</protein>
<reference evidence="2" key="1">
    <citation type="submission" date="2021-03" db="EMBL/GenBank/DDBJ databases">
        <authorList>
            <person name="Kanchanasin P."/>
            <person name="Saeng-In P."/>
            <person name="Phongsopitanun W."/>
            <person name="Yuki M."/>
            <person name="Kudo T."/>
            <person name="Ohkuma M."/>
            <person name="Tanasupawat S."/>
        </authorList>
    </citation>
    <scope>NUCLEOTIDE SEQUENCE</scope>
    <source>
        <strain evidence="2">GKU 128</strain>
    </source>
</reference>
<dbReference type="PANTHER" id="PTHR43591">
    <property type="entry name" value="METHYLTRANSFERASE"/>
    <property type="match status" value="1"/>
</dbReference>
<keyword evidence="3" id="KW-1185">Reference proteome</keyword>
<name>A0A939PNQ4_9ACTN</name>
<dbReference type="SUPFAM" id="SSF53335">
    <property type="entry name" value="S-adenosyl-L-methionine-dependent methyltransferases"/>
    <property type="match status" value="1"/>
</dbReference>
<keyword evidence="2" id="KW-0489">Methyltransferase</keyword>